<proteinExistence type="predicted"/>
<reference evidence="2" key="2">
    <citation type="submission" date="2018-04" db="EMBL/GenBank/DDBJ databases">
        <title>OnivRS2 (Oryza nivara Reference Sequence Version 2).</title>
        <authorList>
            <person name="Zhang J."/>
            <person name="Kudrna D."/>
            <person name="Lee S."/>
            <person name="Talag J."/>
            <person name="Rajasekar S."/>
            <person name="Welchert J."/>
            <person name="Hsing Y.-I."/>
            <person name="Wing R.A."/>
        </authorList>
    </citation>
    <scope>NUCLEOTIDE SEQUENCE [LARGE SCALE GENOMIC DNA]</scope>
    <source>
        <strain evidence="2">SL10</strain>
    </source>
</reference>
<evidence type="ECO:0000256" key="1">
    <source>
        <dbReference type="SAM" id="MobiDB-lite"/>
    </source>
</evidence>
<evidence type="ECO:0000313" key="3">
    <source>
        <dbReference type="Proteomes" id="UP000006591"/>
    </source>
</evidence>
<dbReference type="Proteomes" id="UP000006591">
    <property type="component" value="Chromosome 5"/>
</dbReference>
<accession>A0A0E0HAV9</accession>
<dbReference type="HOGENOM" id="CLU_657855_0_0_1"/>
<sequence length="446" mass="49184">MSSRYGVSEGDVLRVMNEEMLTRDEAIHWLLEDFELMESQRRFDDKLNRLLQMFGVKEERMPTKCSTPGPSYATTKAVLNRTPTKPERVFPSTTSLSAPSIISAARATTLPSIETEEAEGDMTQVEEETEDTLHDLCAKVELKQRADSLISVELKAPRPPPTKYLICMKWPRFISTKAPSIVAQQKLLLETNQRTLITRISPIEEKWVAGLKDKIRLEDVDFNWKILGLHDKEVVPKLSLIKNAVGRVAVKLSIKAMRVANYMQELQTHWDPGGTGNNLHRLEDKSNIKERGLLGTQLGCRWAKLVMFQSWPKQAQLAAYIYEQQQQALGGIKHLESAKAASATTGGIKHLESAKAASATTAAATWVARLGTLVDLLLYPSSFSTCLETTITFYSCGFLTGEASADSAPLGLVGGGSHAEQMGEGCRGRGGRRAEVVSTRLPPSAA</sequence>
<name>A0A0E0HAV9_ORYNI</name>
<dbReference type="AlphaFoldDB" id="A0A0E0HAV9"/>
<evidence type="ECO:0000313" key="2">
    <source>
        <dbReference type="EnsemblPlants" id="ONIVA05G07300.1"/>
    </source>
</evidence>
<protein>
    <submittedName>
        <fullName evidence="2">Uncharacterized protein</fullName>
    </submittedName>
</protein>
<dbReference type="Gramene" id="ONIVA05G07300.1">
    <property type="protein sequence ID" value="ONIVA05G07300.1"/>
    <property type="gene ID" value="ONIVA05G07300"/>
</dbReference>
<feature type="region of interest" description="Disordered" evidence="1">
    <location>
        <begin position="421"/>
        <end position="446"/>
    </location>
</feature>
<organism evidence="2">
    <name type="scientific">Oryza nivara</name>
    <name type="common">Indian wild rice</name>
    <name type="synonym">Oryza sativa f. spontanea</name>
    <dbReference type="NCBI Taxonomy" id="4536"/>
    <lineage>
        <taxon>Eukaryota</taxon>
        <taxon>Viridiplantae</taxon>
        <taxon>Streptophyta</taxon>
        <taxon>Embryophyta</taxon>
        <taxon>Tracheophyta</taxon>
        <taxon>Spermatophyta</taxon>
        <taxon>Magnoliopsida</taxon>
        <taxon>Liliopsida</taxon>
        <taxon>Poales</taxon>
        <taxon>Poaceae</taxon>
        <taxon>BOP clade</taxon>
        <taxon>Oryzoideae</taxon>
        <taxon>Oryzeae</taxon>
        <taxon>Oryzinae</taxon>
        <taxon>Oryza</taxon>
    </lineage>
</organism>
<dbReference type="EnsemblPlants" id="ONIVA05G07300.1">
    <property type="protein sequence ID" value="ONIVA05G07300.1"/>
    <property type="gene ID" value="ONIVA05G07300"/>
</dbReference>
<dbReference type="OMA" id="ANYMQEL"/>
<reference evidence="2" key="1">
    <citation type="submission" date="2015-04" db="UniProtKB">
        <authorList>
            <consortium name="EnsemblPlants"/>
        </authorList>
    </citation>
    <scope>IDENTIFICATION</scope>
    <source>
        <strain evidence="2">SL10</strain>
    </source>
</reference>
<dbReference type="STRING" id="4536.A0A0E0HAV9"/>
<keyword evidence="3" id="KW-1185">Reference proteome</keyword>